<evidence type="ECO:0000259" key="1">
    <source>
        <dbReference type="SMART" id="SM00849"/>
    </source>
</evidence>
<evidence type="ECO:0000313" key="2">
    <source>
        <dbReference type="EMBL" id="RRS03813.1"/>
    </source>
</evidence>
<dbReference type="CDD" id="cd06262">
    <property type="entry name" value="metallo-hydrolase-like_MBL-fold"/>
    <property type="match status" value="1"/>
</dbReference>
<name>A0A426VAA0_9BURK</name>
<dbReference type="RefSeq" id="WP_125243653.1">
    <property type="nucleotide sequence ID" value="NZ_RSED01000009.1"/>
</dbReference>
<dbReference type="PANTHER" id="PTHR42951">
    <property type="entry name" value="METALLO-BETA-LACTAMASE DOMAIN-CONTAINING"/>
    <property type="match status" value="1"/>
</dbReference>
<proteinExistence type="predicted"/>
<dbReference type="PANTHER" id="PTHR42951:SF14">
    <property type="entry name" value="METALLO-BETA-LACTAMASE SUPERFAMILY PROTEIN"/>
    <property type="match status" value="1"/>
</dbReference>
<dbReference type="Gene3D" id="3.60.15.10">
    <property type="entry name" value="Ribonuclease Z/Hydroxyacylglutathione hydrolase-like"/>
    <property type="match status" value="1"/>
</dbReference>
<dbReference type="Proteomes" id="UP000269265">
    <property type="component" value="Unassembled WGS sequence"/>
</dbReference>
<protein>
    <submittedName>
        <fullName evidence="2">MBL fold metallo-hydrolase</fullName>
    </submittedName>
</protein>
<dbReference type="InterPro" id="IPR001279">
    <property type="entry name" value="Metallo-B-lactamas"/>
</dbReference>
<dbReference type="GO" id="GO:0016787">
    <property type="term" value="F:hydrolase activity"/>
    <property type="evidence" value="ECO:0007669"/>
    <property type="project" value="UniProtKB-KW"/>
</dbReference>
<keyword evidence="3" id="KW-1185">Reference proteome</keyword>
<dbReference type="InterPro" id="IPR036866">
    <property type="entry name" value="RibonucZ/Hydroxyglut_hydro"/>
</dbReference>
<dbReference type="EMBL" id="RSED01000009">
    <property type="protein sequence ID" value="RRS03813.1"/>
    <property type="molecule type" value="Genomic_DNA"/>
</dbReference>
<gene>
    <name evidence="2" type="ORF">EIP75_12670</name>
</gene>
<comment type="caution">
    <text evidence="2">The sequence shown here is derived from an EMBL/GenBank/DDBJ whole genome shotgun (WGS) entry which is preliminary data.</text>
</comment>
<feature type="domain" description="Metallo-beta-lactamase" evidence="1">
    <location>
        <begin position="19"/>
        <end position="202"/>
    </location>
</feature>
<dbReference type="OrthoDB" id="2971563at2"/>
<dbReference type="SUPFAM" id="SSF56281">
    <property type="entry name" value="Metallo-hydrolase/oxidoreductase"/>
    <property type="match status" value="1"/>
</dbReference>
<dbReference type="Pfam" id="PF00753">
    <property type="entry name" value="Lactamase_B"/>
    <property type="match status" value="1"/>
</dbReference>
<reference evidence="2 3" key="1">
    <citation type="submission" date="2018-12" db="EMBL/GenBank/DDBJ databases">
        <title>The whole draft genome of Aquabacterium sp. SJQ9.</title>
        <authorList>
            <person name="Sun L."/>
            <person name="Gao X."/>
            <person name="Chen W."/>
            <person name="Huang K."/>
        </authorList>
    </citation>
    <scope>NUCLEOTIDE SEQUENCE [LARGE SCALE GENOMIC DNA]</scope>
    <source>
        <strain evidence="2 3">SJQ9</strain>
    </source>
</reference>
<dbReference type="SMART" id="SM00849">
    <property type="entry name" value="Lactamase_B"/>
    <property type="match status" value="1"/>
</dbReference>
<organism evidence="2 3">
    <name type="scientific">Aquabacterium soli</name>
    <dbReference type="NCBI Taxonomy" id="2493092"/>
    <lineage>
        <taxon>Bacteria</taxon>
        <taxon>Pseudomonadati</taxon>
        <taxon>Pseudomonadota</taxon>
        <taxon>Betaproteobacteria</taxon>
        <taxon>Burkholderiales</taxon>
        <taxon>Aquabacterium</taxon>
    </lineage>
</organism>
<sequence>MHDFLPASIQVLERGWLSSNNIVFAQADVPTVVDTGYVTHGEATERLLDEALDGRPLARIVNTHLHSDHAGGNARLQRRHGCRIVIPPGLRDAVDAWDEERLSYKATDQACERFSHDEVLAIGGRIELGGQDWDVLPADGHDADMVMLWNPQEGVLISADALWRNGFGVIFPELAGESGFAEQQATLDLISQLAPRVVIPGHGAPFTEVDDALGIAHARIRWLAEDPKRNIDNALKGLVAFRLLDRRRMDLGDVRTLIEQHLLTQRGIRAQVGDDAEALAARVMEQLARVGMATLDDDGALVAR</sequence>
<dbReference type="AlphaFoldDB" id="A0A426VAA0"/>
<accession>A0A426VAA0</accession>
<dbReference type="InterPro" id="IPR050855">
    <property type="entry name" value="NDM-1-like"/>
</dbReference>
<evidence type="ECO:0000313" key="3">
    <source>
        <dbReference type="Proteomes" id="UP000269265"/>
    </source>
</evidence>
<keyword evidence="2" id="KW-0378">Hydrolase</keyword>